<sequence length="288" mass="32706">MKLPPRLRAVSDLHVGHPQNRAFVQDLHPDNDGDWLLVAGDVAERFADIEWALGLLSSRFARVVWAPGNHELWTPPRDPVTLRGEERYRELVRMCRRLGVLTPEDPYPVWDGDGGPATIAPLFVLYDYTFRVPEAGTQEESLALAYAAGVVCTDEALLHPDPYPSREAWCAARITETEIRLAERDPTLPTVLVNHYPLVREPTDVLRYPLFAQWCGTVRTSDWHLRFDAATVVYGHLHIPRTTFHDGVRFEEVSLGYPREWQPRGPVPDPVRTIHPADDVRRRSSVSG</sequence>
<dbReference type="Gene3D" id="3.60.21.10">
    <property type="match status" value="1"/>
</dbReference>
<proteinExistence type="predicted"/>
<dbReference type="PANTHER" id="PTHR36492:SF2">
    <property type="entry name" value="[ACYL-CARRIER-PROTEIN] PHOSPHODIESTERASE PPTH"/>
    <property type="match status" value="1"/>
</dbReference>
<dbReference type="RefSeq" id="WP_091398955.1">
    <property type="nucleotide sequence ID" value="NZ_FMCR01000002.1"/>
</dbReference>
<dbReference type="Proteomes" id="UP000198864">
    <property type="component" value="Unassembled WGS sequence"/>
</dbReference>
<feature type="region of interest" description="Disordered" evidence="1">
    <location>
        <begin position="261"/>
        <end position="288"/>
    </location>
</feature>
<protein>
    <submittedName>
        <fullName evidence="3">3',5'-cyclic AMP phosphodiesterase CpdA</fullName>
    </submittedName>
</protein>
<dbReference type="InterPro" id="IPR052963">
    <property type="entry name" value="Pantetheine_PDE"/>
</dbReference>
<dbReference type="AlphaFoldDB" id="A0A1C4W7X5"/>
<dbReference type="STRING" id="285676.GA0070561_2456"/>
<dbReference type="GO" id="GO:0016787">
    <property type="term" value="F:hydrolase activity"/>
    <property type="evidence" value="ECO:0007669"/>
    <property type="project" value="InterPro"/>
</dbReference>
<evidence type="ECO:0000259" key="2">
    <source>
        <dbReference type="Pfam" id="PF00149"/>
    </source>
</evidence>
<accession>A0A1C4W7X5</accession>
<dbReference type="EMBL" id="FMCR01000002">
    <property type="protein sequence ID" value="SCE92302.1"/>
    <property type="molecule type" value="Genomic_DNA"/>
</dbReference>
<name>A0A1C4W7X5_9ACTN</name>
<dbReference type="InterPro" id="IPR004843">
    <property type="entry name" value="Calcineurin-like_PHP"/>
</dbReference>
<dbReference type="SUPFAM" id="SSF56300">
    <property type="entry name" value="Metallo-dependent phosphatases"/>
    <property type="match status" value="1"/>
</dbReference>
<reference evidence="3 4" key="1">
    <citation type="submission" date="2016-06" db="EMBL/GenBank/DDBJ databases">
        <authorList>
            <person name="Kjaerup R.B."/>
            <person name="Dalgaard T.S."/>
            <person name="Juul-Madsen H.R."/>
        </authorList>
    </citation>
    <scope>NUCLEOTIDE SEQUENCE [LARGE SCALE GENOMIC DNA]</scope>
    <source>
        <strain evidence="3 4">DSM 44871</strain>
    </source>
</reference>
<dbReference type="CDD" id="cd00838">
    <property type="entry name" value="MPP_superfamily"/>
    <property type="match status" value="1"/>
</dbReference>
<dbReference type="Pfam" id="PF00149">
    <property type="entry name" value="Metallophos"/>
    <property type="match status" value="1"/>
</dbReference>
<evidence type="ECO:0000313" key="4">
    <source>
        <dbReference type="Proteomes" id="UP000198864"/>
    </source>
</evidence>
<evidence type="ECO:0000256" key="1">
    <source>
        <dbReference type="SAM" id="MobiDB-lite"/>
    </source>
</evidence>
<dbReference type="PANTHER" id="PTHR36492">
    <property type="match status" value="1"/>
</dbReference>
<dbReference type="InterPro" id="IPR029052">
    <property type="entry name" value="Metallo-depent_PP-like"/>
</dbReference>
<feature type="domain" description="Calcineurin-like phosphoesterase" evidence="2">
    <location>
        <begin position="9"/>
        <end position="240"/>
    </location>
</feature>
<gene>
    <name evidence="3" type="ORF">GA0070561_2456</name>
</gene>
<evidence type="ECO:0000313" key="3">
    <source>
        <dbReference type="EMBL" id="SCE92302.1"/>
    </source>
</evidence>
<organism evidence="3 4">
    <name type="scientific">Micromonospora saelicesensis</name>
    <dbReference type="NCBI Taxonomy" id="285676"/>
    <lineage>
        <taxon>Bacteria</taxon>
        <taxon>Bacillati</taxon>
        <taxon>Actinomycetota</taxon>
        <taxon>Actinomycetes</taxon>
        <taxon>Micromonosporales</taxon>
        <taxon>Micromonosporaceae</taxon>
        <taxon>Micromonospora</taxon>
    </lineage>
</organism>